<evidence type="ECO:0000259" key="1">
    <source>
        <dbReference type="SMART" id="SM00850"/>
    </source>
</evidence>
<dbReference type="Gene3D" id="2.40.50.1020">
    <property type="entry name" value="LytTr DNA-binding domain"/>
    <property type="match status" value="1"/>
</dbReference>
<dbReference type="AlphaFoldDB" id="A0A934MLQ5"/>
<proteinExistence type="predicted"/>
<dbReference type="InterPro" id="IPR007492">
    <property type="entry name" value="LytTR_DNA-bd_dom"/>
</dbReference>
<dbReference type="GO" id="GO:0003677">
    <property type="term" value="F:DNA binding"/>
    <property type="evidence" value="ECO:0007669"/>
    <property type="project" value="UniProtKB-KW"/>
</dbReference>
<reference evidence="2" key="1">
    <citation type="submission" date="2020-12" db="EMBL/GenBank/DDBJ databases">
        <authorList>
            <person name="Huq M.A."/>
        </authorList>
    </citation>
    <scope>NUCLEOTIDE SEQUENCE</scope>
    <source>
        <strain evidence="2">MAHUQ-46</strain>
    </source>
</reference>
<dbReference type="SMART" id="SM00850">
    <property type="entry name" value="LytTR"/>
    <property type="match status" value="1"/>
</dbReference>
<protein>
    <submittedName>
        <fullName evidence="2">LytTR family transcriptional regulator DNA-binding domain-containing protein</fullName>
    </submittedName>
</protein>
<evidence type="ECO:0000313" key="2">
    <source>
        <dbReference type="EMBL" id="MBJ6362455.1"/>
    </source>
</evidence>
<dbReference type="Pfam" id="PF04397">
    <property type="entry name" value="LytTR"/>
    <property type="match status" value="1"/>
</dbReference>
<organism evidence="2 3">
    <name type="scientific">Paenibacillus roseus</name>
    <dbReference type="NCBI Taxonomy" id="2798579"/>
    <lineage>
        <taxon>Bacteria</taxon>
        <taxon>Bacillati</taxon>
        <taxon>Bacillota</taxon>
        <taxon>Bacilli</taxon>
        <taxon>Bacillales</taxon>
        <taxon>Paenibacillaceae</taxon>
        <taxon>Paenibacillus</taxon>
    </lineage>
</organism>
<dbReference type="EMBL" id="JAELUP010000072">
    <property type="protein sequence ID" value="MBJ6362455.1"/>
    <property type="molecule type" value="Genomic_DNA"/>
</dbReference>
<sequence length="123" mass="14147">MFLSLTKDVEGKSGFYQIKPDDVLYLSHEDGRVLFHLKNEEYTALGSLKYFYAALNASGYRYEKVDRNTVVNMDNVVLIDQNRGMLYFDEKISPYSKSCTIALTNYRSIVKQIMAINPSLIIN</sequence>
<keyword evidence="3" id="KW-1185">Reference proteome</keyword>
<feature type="domain" description="HTH LytTR-type" evidence="1">
    <location>
        <begin position="13"/>
        <end position="108"/>
    </location>
</feature>
<dbReference type="Proteomes" id="UP000640274">
    <property type="component" value="Unassembled WGS sequence"/>
</dbReference>
<comment type="caution">
    <text evidence="2">The sequence shown here is derived from an EMBL/GenBank/DDBJ whole genome shotgun (WGS) entry which is preliminary data.</text>
</comment>
<dbReference type="RefSeq" id="WP_199019996.1">
    <property type="nucleotide sequence ID" value="NZ_JAELUP010000072.1"/>
</dbReference>
<keyword evidence="2" id="KW-0238">DNA-binding</keyword>
<evidence type="ECO:0000313" key="3">
    <source>
        <dbReference type="Proteomes" id="UP000640274"/>
    </source>
</evidence>
<gene>
    <name evidence="2" type="ORF">JFN88_14405</name>
</gene>
<name>A0A934MLQ5_9BACL</name>
<accession>A0A934MLQ5</accession>